<dbReference type="Proteomes" id="UP000295600">
    <property type="component" value="Unassembled WGS sequence"/>
</dbReference>
<gene>
    <name evidence="2" type="ORF">EV202_12335</name>
</gene>
<accession>A0A2R3MUZ9</accession>
<protein>
    <submittedName>
        <fullName evidence="2">UDP-glucose 4-epimerase</fullName>
    </submittedName>
</protein>
<evidence type="ECO:0000313" key="2">
    <source>
        <dbReference type="EMBL" id="TCO88927.1"/>
    </source>
</evidence>
<dbReference type="RefSeq" id="WP_106070219.1">
    <property type="nucleotide sequence ID" value="NZ_CP027234.1"/>
</dbReference>
<dbReference type="KEGG" id="bhf:C3V43_13600"/>
<dbReference type="InterPro" id="IPR001509">
    <property type="entry name" value="Epimerase_deHydtase"/>
</dbReference>
<dbReference type="PANTHER" id="PTHR43000">
    <property type="entry name" value="DTDP-D-GLUCOSE 4,6-DEHYDRATASE-RELATED"/>
    <property type="match status" value="1"/>
</dbReference>
<dbReference type="SUPFAM" id="SSF51735">
    <property type="entry name" value="NAD(P)-binding Rossmann-fold domains"/>
    <property type="match status" value="1"/>
</dbReference>
<organism evidence="2 3">
    <name type="scientific">Prevotella heparinolytica</name>
    <dbReference type="NCBI Taxonomy" id="28113"/>
    <lineage>
        <taxon>Bacteria</taxon>
        <taxon>Pseudomonadati</taxon>
        <taxon>Bacteroidota</taxon>
        <taxon>Bacteroidia</taxon>
        <taxon>Bacteroidales</taxon>
        <taxon>Bacteroidaceae</taxon>
        <taxon>Bacteroides</taxon>
    </lineage>
</organism>
<evidence type="ECO:0000313" key="3">
    <source>
        <dbReference type="Proteomes" id="UP000295600"/>
    </source>
</evidence>
<dbReference type="AlphaFoldDB" id="A0A2R3MUZ9"/>
<proteinExistence type="inferred from homology"/>
<comment type="similarity">
    <text evidence="1">Belongs to the NAD(P)-dependent epimerase/dehydratase family.</text>
</comment>
<comment type="caution">
    <text evidence="2">The sequence shown here is derived from an EMBL/GenBank/DDBJ whole genome shotgun (WGS) entry which is preliminary data.</text>
</comment>
<evidence type="ECO:0000256" key="1">
    <source>
        <dbReference type="ARBA" id="ARBA00007637"/>
    </source>
</evidence>
<reference evidence="2 3" key="1">
    <citation type="submission" date="2019-03" db="EMBL/GenBank/DDBJ databases">
        <title>Genomic Encyclopedia of Type Strains, Phase IV (KMG-IV): sequencing the most valuable type-strain genomes for metagenomic binning, comparative biology and taxonomic classification.</title>
        <authorList>
            <person name="Goeker M."/>
        </authorList>
    </citation>
    <scope>NUCLEOTIDE SEQUENCE [LARGE SCALE GENOMIC DNA]</scope>
    <source>
        <strain evidence="2 3">DSM 23917</strain>
    </source>
</reference>
<dbReference type="Gene3D" id="3.40.50.720">
    <property type="entry name" value="NAD(P)-binding Rossmann-like Domain"/>
    <property type="match status" value="1"/>
</dbReference>
<dbReference type="InterPro" id="IPR036291">
    <property type="entry name" value="NAD(P)-bd_dom_sf"/>
</dbReference>
<dbReference type="GeneID" id="94549439"/>
<dbReference type="Pfam" id="PF01370">
    <property type="entry name" value="Epimerase"/>
    <property type="match status" value="1"/>
</dbReference>
<name>A0A2R3MUZ9_9BACE</name>
<sequence>MKAFVTGASGFIGAYLVKALVDDGHEVLCLKRPNSKLNGLESYKEKVLWVDNSDDWKSRFHDFNPTIVYNLAWNGVAAADRIVWSKQVSNIYLQQELLDIALETKCKKFVGIGSQSEYGNFTKKIEESDPINPKTAYAAVKSASQTILRSFCEIHDMDWFWFRLFPLFGPHEADRWLIPSLIKSISNEDHMDLTPGEQKLAYLYVGECAKAIEMAIYADGKSGIYNICSDNPTSLKDLVSKIRDAINPSFKLNFGALPYRYGQCMYMEGDTTALRKNIYNLNTSNFDERLYETIEFYLNKYNDGKKTIIRTGSVSSL</sequence>
<dbReference type="EMBL" id="SLXB01000023">
    <property type="protein sequence ID" value="TCO88927.1"/>
    <property type="molecule type" value="Genomic_DNA"/>
</dbReference>